<comment type="caution">
    <text evidence="3">The sequence shown here is derived from an EMBL/GenBank/DDBJ whole genome shotgun (WGS) entry which is preliminary data.</text>
</comment>
<evidence type="ECO:0000256" key="1">
    <source>
        <dbReference type="SAM" id="SignalP"/>
    </source>
</evidence>
<feature type="chain" id="PRO_5026815173" evidence="1">
    <location>
        <begin position="25"/>
        <end position="344"/>
    </location>
</feature>
<feature type="domain" description="GP-PDE" evidence="2">
    <location>
        <begin position="113"/>
        <end position="342"/>
    </location>
</feature>
<gene>
    <name evidence="3" type="ORF">GK108_23105</name>
</gene>
<sequence length="344" mass="37933">MINLRIALSGLLLTTCLGHSVLMAQTTLSLSNYTYSPAKPVVGTLRVPASVRGLKLQGPNASSFKLDKNNQLSIVASAAKASAPWYDLMVEGKTAAGSVRDTFRIVKDEFIRNQVIAHRGAWKQSGTTENSISSLQNAIKLGCMGSEFDVHMSADSVLFVNHDHSIQGVSIEKATAAELAKIKLPNGESLPTLEAYLTEGIKQNRTKLILEIKTSMLGKERSLALTERVVAMVHRLRAQAWVDYIAFSYDVCQKVKSLDPDAKVAYLNGDKSPEQLAADHLYGLDYHFSVLKKNEGWINDAQQRNLTVNAWTVNDKDTLAWFLEHKADFITTNEPELLLSMIAK</sequence>
<dbReference type="SUPFAM" id="SSF51695">
    <property type="entry name" value="PLC-like phosphodiesterases"/>
    <property type="match status" value="1"/>
</dbReference>
<proteinExistence type="predicted"/>
<dbReference type="GO" id="GO:0006629">
    <property type="term" value="P:lipid metabolic process"/>
    <property type="evidence" value="ECO:0007669"/>
    <property type="project" value="InterPro"/>
</dbReference>
<keyword evidence="4" id="KW-1185">Reference proteome</keyword>
<organism evidence="3 4">
    <name type="scientific">Spirosoma terrae</name>
    <dbReference type="NCBI Taxonomy" id="1968276"/>
    <lineage>
        <taxon>Bacteria</taxon>
        <taxon>Pseudomonadati</taxon>
        <taxon>Bacteroidota</taxon>
        <taxon>Cytophagia</taxon>
        <taxon>Cytophagales</taxon>
        <taxon>Cytophagaceae</taxon>
        <taxon>Spirosoma</taxon>
    </lineage>
</organism>
<dbReference type="InterPro" id="IPR017946">
    <property type="entry name" value="PLC-like_Pdiesterase_TIM-brl"/>
</dbReference>
<dbReference type="PANTHER" id="PTHR46211">
    <property type="entry name" value="GLYCEROPHOSPHORYL DIESTER PHOSPHODIESTERASE"/>
    <property type="match status" value="1"/>
</dbReference>
<dbReference type="EMBL" id="JAAFZH010000013">
    <property type="protein sequence ID" value="NDU97792.1"/>
    <property type="molecule type" value="Genomic_DNA"/>
</dbReference>
<dbReference type="Gene3D" id="3.20.20.190">
    <property type="entry name" value="Phosphatidylinositol (PI) phosphodiesterase"/>
    <property type="match status" value="1"/>
</dbReference>
<keyword evidence="1" id="KW-0732">Signal</keyword>
<protein>
    <submittedName>
        <fullName evidence="3">Glycerophosphodiester phosphodiesterase</fullName>
    </submittedName>
</protein>
<dbReference type="InterPro" id="IPR030395">
    <property type="entry name" value="GP_PDE_dom"/>
</dbReference>
<evidence type="ECO:0000313" key="3">
    <source>
        <dbReference type="EMBL" id="NDU97792.1"/>
    </source>
</evidence>
<reference evidence="3 4" key="1">
    <citation type="submission" date="2020-02" db="EMBL/GenBank/DDBJ databases">
        <title>Draft genome sequence of two Spirosoma agri KCTC 52727 and Spirosoma terrae KCTC 52035.</title>
        <authorList>
            <person name="Rojas J."/>
            <person name="Ambika Manirajan B."/>
            <person name="Suarez C."/>
            <person name="Ratering S."/>
            <person name="Schnell S."/>
        </authorList>
    </citation>
    <scope>NUCLEOTIDE SEQUENCE [LARGE SCALE GENOMIC DNA]</scope>
    <source>
        <strain evidence="3 4">KCTC 52035</strain>
    </source>
</reference>
<dbReference type="PROSITE" id="PS51704">
    <property type="entry name" value="GP_PDE"/>
    <property type="match status" value="1"/>
</dbReference>
<name>A0A6L9LEK7_9BACT</name>
<dbReference type="Pfam" id="PF03009">
    <property type="entry name" value="GDPD"/>
    <property type="match status" value="1"/>
</dbReference>
<accession>A0A6L9LEK7</accession>
<dbReference type="PANTHER" id="PTHR46211:SF1">
    <property type="entry name" value="GLYCEROPHOSPHODIESTER PHOSPHODIESTERASE, CYTOPLASMIC"/>
    <property type="match status" value="1"/>
</dbReference>
<evidence type="ECO:0000259" key="2">
    <source>
        <dbReference type="PROSITE" id="PS51704"/>
    </source>
</evidence>
<dbReference type="AlphaFoldDB" id="A0A6L9LEK7"/>
<dbReference type="Proteomes" id="UP000474175">
    <property type="component" value="Unassembled WGS sequence"/>
</dbReference>
<evidence type="ECO:0000313" key="4">
    <source>
        <dbReference type="Proteomes" id="UP000474175"/>
    </source>
</evidence>
<feature type="signal peptide" evidence="1">
    <location>
        <begin position="1"/>
        <end position="24"/>
    </location>
</feature>
<dbReference type="GO" id="GO:0008081">
    <property type="term" value="F:phosphoric diester hydrolase activity"/>
    <property type="evidence" value="ECO:0007669"/>
    <property type="project" value="InterPro"/>
</dbReference>